<accession>A0AAD6WSR5</accession>
<feature type="compositionally biased region" description="Polar residues" evidence="1">
    <location>
        <begin position="105"/>
        <end position="120"/>
    </location>
</feature>
<evidence type="ECO:0000313" key="3">
    <source>
        <dbReference type="Proteomes" id="UP001218188"/>
    </source>
</evidence>
<evidence type="ECO:0000256" key="1">
    <source>
        <dbReference type="SAM" id="MobiDB-lite"/>
    </source>
</evidence>
<reference evidence="2" key="1">
    <citation type="submission" date="2023-03" db="EMBL/GenBank/DDBJ databases">
        <title>Massive genome expansion in bonnet fungi (Mycena s.s.) driven by repeated elements and novel gene families across ecological guilds.</title>
        <authorList>
            <consortium name="Lawrence Berkeley National Laboratory"/>
            <person name="Harder C.B."/>
            <person name="Miyauchi S."/>
            <person name="Viragh M."/>
            <person name="Kuo A."/>
            <person name="Thoen E."/>
            <person name="Andreopoulos B."/>
            <person name="Lu D."/>
            <person name="Skrede I."/>
            <person name="Drula E."/>
            <person name="Henrissat B."/>
            <person name="Morin E."/>
            <person name="Kohler A."/>
            <person name="Barry K."/>
            <person name="LaButti K."/>
            <person name="Morin E."/>
            <person name="Salamov A."/>
            <person name="Lipzen A."/>
            <person name="Mereny Z."/>
            <person name="Hegedus B."/>
            <person name="Baldrian P."/>
            <person name="Stursova M."/>
            <person name="Weitz H."/>
            <person name="Taylor A."/>
            <person name="Grigoriev I.V."/>
            <person name="Nagy L.G."/>
            <person name="Martin F."/>
            <person name="Kauserud H."/>
        </authorList>
    </citation>
    <scope>NUCLEOTIDE SEQUENCE</scope>
    <source>
        <strain evidence="2">CBHHK200</strain>
    </source>
</reference>
<proteinExistence type="predicted"/>
<sequence>MPYPAFYVLGHVSGAIHFNDHTDKMITASCASQVTTSNFVHGARHASIIECVYDRTTHHRDNIPVPNVGLFINFSDCCHELLTSGVPLINADNITLAIAPAPKASESQQSPNTQVPSTPTSRRRKFKSLPTTPNLTSANITTADVQRLHLLLQQ</sequence>
<gene>
    <name evidence="2" type="ORF">C8F04DRAFT_1321381</name>
</gene>
<organism evidence="2 3">
    <name type="scientific">Mycena alexandri</name>
    <dbReference type="NCBI Taxonomy" id="1745969"/>
    <lineage>
        <taxon>Eukaryota</taxon>
        <taxon>Fungi</taxon>
        <taxon>Dikarya</taxon>
        <taxon>Basidiomycota</taxon>
        <taxon>Agaricomycotina</taxon>
        <taxon>Agaricomycetes</taxon>
        <taxon>Agaricomycetidae</taxon>
        <taxon>Agaricales</taxon>
        <taxon>Marasmiineae</taxon>
        <taxon>Mycenaceae</taxon>
        <taxon>Mycena</taxon>
    </lineage>
</organism>
<dbReference type="Proteomes" id="UP001218188">
    <property type="component" value="Unassembled WGS sequence"/>
</dbReference>
<comment type="caution">
    <text evidence="2">The sequence shown here is derived from an EMBL/GenBank/DDBJ whole genome shotgun (WGS) entry which is preliminary data.</text>
</comment>
<name>A0AAD6WSR5_9AGAR</name>
<keyword evidence="3" id="KW-1185">Reference proteome</keyword>
<protein>
    <submittedName>
        <fullName evidence="2">Uncharacterized protein</fullName>
    </submittedName>
</protein>
<evidence type="ECO:0000313" key="2">
    <source>
        <dbReference type="EMBL" id="KAJ7019614.1"/>
    </source>
</evidence>
<dbReference type="AlphaFoldDB" id="A0AAD6WSR5"/>
<dbReference type="EMBL" id="JARJCM010000288">
    <property type="protein sequence ID" value="KAJ7019614.1"/>
    <property type="molecule type" value="Genomic_DNA"/>
</dbReference>
<feature type="region of interest" description="Disordered" evidence="1">
    <location>
        <begin position="101"/>
        <end position="133"/>
    </location>
</feature>